<name>M1DLF4_SOLTU</name>
<evidence type="ECO:0000313" key="2">
    <source>
        <dbReference type="EnsemblPlants" id="PGSC0003DMT400090893"/>
    </source>
</evidence>
<organism evidence="2 3">
    <name type="scientific">Solanum tuberosum</name>
    <name type="common">Potato</name>
    <dbReference type="NCBI Taxonomy" id="4113"/>
    <lineage>
        <taxon>Eukaryota</taxon>
        <taxon>Viridiplantae</taxon>
        <taxon>Streptophyta</taxon>
        <taxon>Embryophyta</taxon>
        <taxon>Tracheophyta</taxon>
        <taxon>Spermatophyta</taxon>
        <taxon>Magnoliopsida</taxon>
        <taxon>eudicotyledons</taxon>
        <taxon>Gunneridae</taxon>
        <taxon>Pentapetalae</taxon>
        <taxon>asterids</taxon>
        <taxon>lamiids</taxon>
        <taxon>Solanales</taxon>
        <taxon>Solanaceae</taxon>
        <taxon>Solanoideae</taxon>
        <taxon>Solaneae</taxon>
        <taxon>Solanum</taxon>
    </lineage>
</organism>
<dbReference type="HOGENOM" id="CLU_1899890_0_0_1"/>
<feature type="compositionally biased region" description="Basic residues" evidence="1">
    <location>
        <begin position="12"/>
        <end position="23"/>
    </location>
</feature>
<reference evidence="2" key="2">
    <citation type="submission" date="2015-06" db="UniProtKB">
        <authorList>
            <consortium name="EnsemblPlants"/>
        </authorList>
    </citation>
    <scope>IDENTIFICATION</scope>
    <source>
        <strain evidence="2">DM1-3 516 R44</strain>
    </source>
</reference>
<keyword evidence="3" id="KW-1185">Reference proteome</keyword>
<protein>
    <submittedName>
        <fullName evidence="2">Uncharacterized protein</fullName>
    </submittedName>
</protein>
<dbReference type="AlphaFoldDB" id="M1DLF4"/>
<evidence type="ECO:0000313" key="3">
    <source>
        <dbReference type="Proteomes" id="UP000011115"/>
    </source>
</evidence>
<sequence>MVYAQSTEESKLKRKSRELKKGRLKGGMRLRNAGWRAKNPVGDSPKRSGQLNQLVVEQQSEKIEHRMTRDDILSSVLGERSGYVRGKGYGNKPPKKTQIQQADIEASVSLQRWKLCVKSCKLIWIESYRKNESK</sequence>
<evidence type="ECO:0000256" key="1">
    <source>
        <dbReference type="SAM" id="MobiDB-lite"/>
    </source>
</evidence>
<feature type="region of interest" description="Disordered" evidence="1">
    <location>
        <begin position="1"/>
        <end position="23"/>
    </location>
</feature>
<dbReference type="Gramene" id="PGSC0003DMT400090893">
    <property type="protein sequence ID" value="PGSC0003DMT400090893"/>
    <property type="gene ID" value="PGSC0003DMG400040464"/>
</dbReference>
<dbReference type="Proteomes" id="UP000011115">
    <property type="component" value="Unassembled WGS sequence"/>
</dbReference>
<dbReference type="InParanoid" id="M1DLF4"/>
<reference evidence="3" key="1">
    <citation type="journal article" date="2011" name="Nature">
        <title>Genome sequence and analysis of the tuber crop potato.</title>
        <authorList>
            <consortium name="The Potato Genome Sequencing Consortium"/>
        </authorList>
    </citation>
    <scope>NUCLEOTIDE SEQUENCE [LARGE SCALE GENOMIC DNA]</scope>
    <source>
        <strain evidence="3">cv. DM1-3 516 R44</strain>
    </source>
</reference>
<accession>M1DLF4</accession>
<dbReference type="EnsemblPlants" id="PGSC0003DMT400090893">
    <property type="protein sequence ID" value="PGSC0003DMT400090893"/>
    <property type="gene ID" value="PGSC0003DMG400040464"/>
</dbReference>
<proteinExistence type="predicted"/>
<dbReference type="PaxDb" id="4113-PGSC0003DMT400090893"/>